<keyword evidence="1" id="KW-1133">Transmembrane helix</keyword>
<evidence type="ECO:0000313" key="4">
    <source>
        <dbReference type="Proteomes" id="UP000625735"/>
    </source>
</evidence>
<dbReference type="PANTHER" id="PTHR33371">
    <property type="entry name" value="INTERMEMBRANE PHOSPHOLIPID TRANSPORT SYSTEM BINDING PROTEIN MLAD-RELATED"/>
    <property type="match status" value="1"/>
</dbReference>
<feature type="domain" description="Mce/MlaD" evidence="2">
    <location>
        <begin position="36"/>
        <end position="113"/>
    </location>
</feature>
<dbReference type="Proteomes" id="UP000625735">
    <property type="component" value="Unassembled WGS sequence"/>
</dbReference>
<evidence type="ECO:0000259" key="2">
    <source>
        <dbReference type="Pfam" id="PF02470"/>
    </source>
</evidence>
<dbReference type="RefSeq" id="WP_188363175.1">
    <property type="nucleotide sequence ID" value="NZ_BMFG01000016.1"/>
</dbReference>
<evidence type="ECO:0000256" key="1">
    <source>
        <dbReference type="SAM" id="Phobius"/>
    </source>
</evidence>
<keyword evidence="1" id="KW-0812">Transmembrane</keyword>
<protein>
    <submittedName>
        <fullName evidence="3">Organic solvent ABC transporter substrate-binding protein</fullName>
    </submittedName>
</protein>
<reference evidence="3" key="1">
    <citation type="journal article" date="2014" name="Int. J. Syst. Evol. Microbiol.">
        <title>Complete genome sequence of Corynebacterium casei LMG S-19264T (=DSM 44701T), isolated from a smear-ripened cheese.</title>
        <authorList>
            <consortium name="US DOE Joint Genome Institute (JGI-PGF)"/>
            <person name="Walter F."/>
            <person name="Albersmeier A."/>
            <person name="Kalinowski J."/>
            <person name="Ruckert C."/>
        </authorList>
    </citation>
    <scope>NUCLEOTIDE SEQUENCE</scope>
    <source>
        <strain evidence="3">CGMCC 1.12506</strain>
    </source>
</reference>
<keyword evidence="1" id="KW-0472">Membrane</keyword>
<feature type="transmembrane region" description="Helical" evidence="1">
    <location>
        <begin position="7"/>
        <end position="27"/>
    </location>
</feature>
<reference evidence="3" key="2">
    <citation type="submission" date="2020-09" db="EMBL/GenBank/DDBJ databases">
        <authorList>
            <person name="Sun Q."/>
            <person name="Zhou Y."/>
        </authorList>
    </citation>
    <scope>NUCLEOTIDE SEQUENCE</scope>
    <source>
        <strain evidence="3">CGMCC 1.12506</strain>
    </source>
</reference>
<dbReference type="InterPro" id="IPR052336">
    <property type="entry name" value="MlaD_Phospholipid_Transporter"/>
</dbReference>
<evidence type="ECO:0000313" key="3">
    <source>
        <dbReference type="EMBL" id="GGD36065.1"/>
    </source>
</evidence>
<dbReference type="PANTHER" id="PTHR33371:SF4">
    <property type="entry name" value="INTERMEMBRANE PHOSPHOLIPID TRANSPORT SYSTEM BINDING PROTEIN MLAD"/>
    <property type="match status" value="1"/>
</dbReference>
<accession>A0A916Y9E5</accession>
<dbReference type="AlphaFoldDB" id="A0A916Y9E5"/>
<comment type="caution">
    <text evidence="3">The sequence shown here is derived from an EMBL/GenBank/DDBJ whole genome shotgun (WGS) entry which is preliminary data.</text>
</comment>
<sequence>MKLTKEIKTAILVICSILLFIWGYSFLKGTDILTSYNTFYVEYNDVEGLASSAPVTINGLIIGKVKSISFSDKNNWKPIVELQINNDYEISKSSIARLYEPGLIGGKQIQIVPNTNDATLAKSGDILKGDVKAGLTDLVSERLTPLQEKIERMMVSADSLLIGLNEVLDENTKANLRNSVVKLNEVLTGFSETSSSINSMLAENKAKINSTTTNMEKTTANFSKISDSLAKANIGETVKKLETTLANVDKIMNEVQSGKGTMGKMFKDETLYNNFSKSSKELELLLQDLRLNPTRYVNVSLFGKKNKPYIAPVNDTISNKK</sequence>
<proteinExistence type="predicted"/>
<dbReference type="Pfam" id="PF02470">
    <property type="entry name" value="MlaD"/>
    <property type="match status" value="1"/>
</dbReference>
<gene>
    <name evidence="3" type="ORF">GCM10011343_27400</name>
</gene>
<organism evidence="3 4">
    <name type="scientific">Flavobacterium orientale</name>
    <dbReference type="NCBI Taxonomy" id="1756020"/>
    <lineage>
        <taxon>Bacteria</taxon>
        <taxon>Pseudomonadati</taxon>
        <taxon>Bacteroidota</taxon>
        <taxon>Flavobacteriia</taxon>
        <taxon>Flavobacteriales</taxon>
        <taxon>Flavobacteriaceae</taxon>
        <taxon>Flavobacterium</taxon>
    </lineage>
</organism>
<dbReference type="InterPro" id="IPR003399">
    <property type="entry name" value="Mce/MlaD"/>
</dbReference>
<dbReference type="EMBL" id="BMFG01000016">
    <property type="protein sequence ID" value="GGD36065.1"/>
    <property type="molecule type" value="Genomic_DNA"/>
</dbReference>
<keyword evidence="4" id="KW-1185">Reference proteome</keyword>
<name>A0A916Y9E5_9FLAO</name>